<organism evidence="3">
    <name type="scientific">Pseudogymnoascus destructans</name>
    <dbReference type="NCBI Taxonomy" id="655981"/>
    <lineage>
        <taxon>Eukaryota</taxon>
        <taxon>Fungi</taxon>
        <taxon>Dikarya</taxon>
        <taxon>Ascomycota</taxon>
        <taxon>Pezizomycotina</taxon>
        <taxon>Leotiomycetes</taxon>
        <taxon>Thelebolales</taxon>
        <taxon>Thelebolaceae</taxon>
        <taxon>Pseudogymnoascus</taxon>
    </lineage>
</organism>
<protein>
    <submittedName>
        <fullName evidence="3">Uncharacterized protein</fullName>
    </submittedName>
</protein>
<keyword evidence="2" id="KW-1133">Transmembrane helix</keyword>
<feature type="region of interest" description="Disordered" evidence="1">
    <location>
        <begin position="137"/>
        <end position="180"/>
    </location>
</feature>
<dbReference type="GeneID" id="36286464"/>
<keyword evidence="2" id="KW-0812">Transmembrane</keyword>
<feature type="transmembrane region" description="Helical" evidence="2">
    <location>
        <begin position="28"/>
        <end position="47"/>
    </location>
</feature>
<dbReference type="AlphaFoldDB" id="A0A177AGX4"/>
<evidence type="ECO:0000256" key="1">
    <source>
        <dbReference type="SAM" id="MobiDB-lite"/>
    </source>
</evidence>
<sequence>MLLLGCYVGVYAAALRRSRLCPLLSAFVPPKFGLLFCLLCSSIYAFLHIEHIRAQITMQPMRQYHQVYLLLFPVISLLLPIRPLTLHLLPLLNLPLLNLPDPPHPLPTTHILPPSPSHSGSLGVFHNPAVSSTLTLTASEKTPASPPSPPPSPPHTPLIPPHKHLKPNPRTRRKNNLTRHLHNPTRLLIPPNLQPRGPRRPRLEIRFELRDAVEPCAHAAGDVDAVRGRRGGDVERVGPVHEGCAQGDGRGVLDAKVQVGGVREDAVPRGRVGDGVADDLADFEGAGLLEEEHREGLGGVRARVIAGGSLVEGSVGCVGWWVSGLFRMERWSLCGDLYQKPTLGFFKLLGVLQALEVLKLVCRRPAFHPNAEHVLTL</sequence>
<reference evidence="3" key="1">
    <citation type="submission" date="2016-03" db="EMBL/GenBank/DDBJ databases">
        <title>Updated assembly of Pseudogymnoascus destructans, the fungus causing white-nose syndrome of bats.</title>
        <authorList>
            <person name="Palmer J.M."/>
            <person name="Drees K.P."/>
            <person name="Foster J.T."/>
            <person name="Lindner D.L."/>
        </authorList>
    </citation>
    <scope>NUCLEOTIDE SEQUENCE [LARGE SCALE GENOMIC DNA]</scope>
    <source>
        <strain evidence="3">20631-21</strain>
    </source>
</reference>
<feature type="transmembrane region" description="Helical" evidence="2">
    <location>
        <begin position="67"/>
        <end position="89"/>
    </location>
</feature>
<dbReference type="RefSeq" id="XP_024325715.1">
    <property type="nucleotide sequence ID" value="XM_024467035.1"/>
</dbReference>
<dbReference type="Proteomes" id="UP000077154">
    <property type="component" value="Unassembled WGS sequence"/>
</dbReference>
<name>A0A177AGX4_9PEZI</name>
<keyword evidence="2" id="KW-0472">Membrane</keyword>
<accession>A0A177AGX4</accession>
<gene>
    <name evidence="3" type="ORF">VC83_03387</name>
</gene>
<proteinExistence type="predicted"/>
<evidence type="ECO:0000313" key="3">
    <source>
        <dbReference type="EMBL" id="OAF60434.1"/>
    </source>
</evidence>
<feature type="compositionally biased region" description="Pro residues" evidence="1">
    <location>
        <begin position="144"/>
        <end position="160"/>
    </location>
</feature>
<feature type="compositionally biased region" description="Basic residues" evidence="1">
    <location>
        <begin position="161"/>
        <end position="180"/>
    </location>
</feature>
<dbReference type="EMBL" id="KV441391">
    <property type="protein sequence ID" value="OAF60434.1"/>
    <property type="molecule type" value="Genomic_DNA"/>
</dbReference>
<evidence type="ECO:0000256" key="2">
    <source>
        <dbReference type="SAM" id="Phobius"/>
    </source>
</evidence>